<evidence type="ECO:0000313" key="1">
    <source>
        <dbReference type="EMBL" id="QMI57834.1"/>
    </source>
</evidence>
<keyword evidence="2" id="KW-1185">Reference proteome</keyword>
<protein>
    <submittedName>
        <fullName evidence="1">Nucleoprotein</fullName>
    </submittedName>
</protein>
<keyword evidence="1" id="KW-0543">Viral nucleoprotein</keyword>
<dbReference type="GO" id="GO:0019013">
    <property type="term" value="C:viral nucleocapsid"/>
    <property type="evidence" value="ECO:0007669"/>
    <property type="project" value="UniProtKB-KW"/>
</dbReference>
<name>A0A7D6WTJ9_9VIRU</name>
<dbReference type="Proteomes" id="UP001162005">
    <property type="component" value="Segment"/>
</dbReference>
<organism evidence="1 2">
    <name type="scientific">Chestnut teal chaphamaparvovirus 2</name>
    <dbReference type="NCBI Taxonomy" id="2759404"/>
    <lineage>
        <taxon>Viruses</taxon>
        <taxon>Monodnaviria</taxon>
        <taxon>Shotokuvirae</taxon>
        <taxon>Cossaviricota</taxon>
        <taxon>Quintoviricetes</taxon>
        <taxon>Piccovirales</taxon>
        <taxon>Parvoviridae</taxon>
        <taxon>Hamaparvovirinae</taxon>
        <taxon>Chaphamaparvovirus</taxon>
        <taxon>Chaphamaparvovirus anseriform2</taxon>
    </lineage>
</organism>
<dbReference type="EMBL" id="MT247759">
    <property type="protein sequence ID" value="QMI57834.1"/>
    <property type="molecule type" value="Genomic_DNA"/>
</dbReference>
<dbReference type="GeneID" id="80541676"/>
<reference evidence="1" key="1">
    <citation type="journal article" date="2020" name="Sci">
        <title>Metagenomics characterisation of avian parvoviruses and picornaviruses from Australian wild ducks.</title>
        <authorList>
            <person name="Vibin J."/>
            <person name="Chamings A."/>
            <person name="Klaassen M."/>
            <person name="Bhatta T.R."/>
            <person name="Alexandersen S."/>
        </authorList>
    </citation>
    <scope>NUCLEOTIDE SEQUENCE</scope>
    <source>
        <strain evidence="1">CTCPaV2/CT08.18/12952-AU-2018</strain>
    </source>
</reference>
<accession>A0A7D6WTJ9</accession>
<dbReference type="KEGG" id="vg:80541676"/>
<dbReference type="RefSeq" id="YP_010802868.1">
    <property type="nucleotide sequence ID" value="NC_077063.1"/>
</dbReference>
<evidence type="ECO:0000313" key="2">
    <source>
        <dbReference type="Proteomes" id="UP001162005"/>
    </source>
</evidence>
<sequence>MQLIVFILDRVQEAANAVIASSAPAARLALAAQQLAECRERNNPRSLWLPGMVPQQAQWAPDPCAQEANTLENLQQDASGGKVVPAGNLGAAVAPQLATSEDPTPSTDPAIPISEFTAPEPGMNNMWADPIDAPDLMDMIIANLPEPTDQEMQDLDEILNRARMYQLWCPWGGPGTHNLKWKMQYKPKNQDWLGKWVP</sequence>
<keyword evidence="1" id="KW-0946">Virion</keyword>
<proteinExistence type="predicted"/>